<dbReference type="GeneID" id="18819913"/>
<gene>
    <name evidence="2" type="ORF">SERLADRAFT_471292</name>
</gene>
<sequence length="109" mass="11950">MMGLHKNILTSSRGSLWKVDKELAAMKQFMDENGMSYRNPDDEDSSAESSPGAEIAAFDDDDDGDGSSDTVPSDEYDSEYEVLGDKQGDKLELEDGRCEVPNSDSVIMD</sequence>
<name>F8P106_SERL9</name>
<proteinExistence type="predicted"/>
<feature type="compositionally biased region" description="Basic and acidic residues" evidence="1">
    <location>
        <begin position="83"/>
        <end position="98"/>
    </location>
</feature>
<feature type="region of interest" description="Disordered" evidence="1">
    <location>
        <begin position="31"/>
        <end position="109"/>
    </location>
</feature>
<dbReference type="EMBL" id="GL945436">
    <property type="protein sequence ID" value="EGO22839.1"/>
    <property type="molecule type" value="Genomic_DNA"/>
</dbReference>
<dbReference type="RefSeq" id="XP_007320079.1">
    <property type="nucleotide sequence ID" value="XM_007320017.1"/>
</dbReference>
<dbReference type="HOGENOM" id="CLU_2185549_0_0_1"/>
<dbReference type="Proteomes" id="UP000008064">
    <property type="component" value="Unassembled WGS sequence"/>
</dbReference>
<accession>F8P106</accession>
<dbReference type="KEGG" id="sla:SERLADRAFT_471292"/>
<evidence type="ECO:0000313" key="2">
    <source>
        <dbReference type="EMBL" id="EGO22839.1"/>
    </source>
</evidence>
<organism>
    <name type="scientific">Serpula lacrymans var. lacrymans (strain S7.9)</name>
    <name type="common">Dry rot fungus</name>
    <dbReference type="NCBI Taxonomy" id="578457"/>
    <lineage>
        <taxon>Eukaryota</taxon>
        <taxon>Fungi</taxon>
        <taxon>Dikarya</taxon>
        <taxon>Basidiomycota</taxon>
        <taxon>Agaricomycotina</taxon>
        <taxon>Agaricomycetes</taxon>
        <taxon>Agaricomycetidae</taxon>
        <taxon>Boletales</taxon>
        <taxon>Coniophorineae</taxon>
        <taxon>Serpulaceae</taxon>
        <taxon>Serpula</taxon>
    </lineage>
</organism>
<protein>
    <submittedName>
        <fullName evidence="2">Uncharacterized protein</fullName>
    </submittedName>
</protein>
<reference evidence="2" key="1">
    <citation type="submission" date="2011-04" db="EMBL/GenBank/DDBJ databases">
        <title>Evolution of plant cell wall degrading machinery underlies the functional diversity of forest fungi.</title>
        <authorList>
            <consortium name="US DOE Joint Genome Institute (JGI-PGF)"/>
            <person name="Eastwood D.C."/>
            <person name="Floudas D."/>
            <person name="Binder M."/>
            <person name="Majcherczyk A."/>
            <person name="Schneider P."/>
            <person name="Aerts A."/>
            <person name="Asiegbu F.O."/>
            <person name="Baker S.E."/>
            <person name="Barry K."/>
            <person name="Bendiksby M."/>
            <person name="Blumentritt M."/>
            <person name="Coutinho P.M."/>
            <person name="Cullen D."/>
            <person name="Cullen D."/>
            <person name="Gathman A."/>
            <person name="Goodell B."/>
            <person name="Henrissat B."/>
            <person name="Ihrmark K."/>
            <person name="Kauserud H."/>
            <person name="Kohler A."/>
            <person name="LaButti K."/>
            <person name="Lapidus A."/>
            <person name="Lavin J.L."/>
            <person name="Lee Y.-H."/>
            <person name="Lindquist E."/>
            <person name="Lilly W."/>
            <person name="Lucas S."/>
            <person name="Morin E."/>
            <person name="Murat C."/>
            <person name="Oguiza J.A."/>
            <person name="Park J."/>
            <person name="Pisabarro A.G."/>
            <person name="Riley R."/>
            <person name="Rosling A."/>
            <person name="Salamov A."/>
            <person name="Schmidt O."/>
            <person name="Schmutz J."/>
            <person name="Skrede I."/>
            <person name="Stenlid J."/>
            <person name="Wiebenga A."/>
            <person name="Xie X."/>
            <person name="Kues U."/>
            <person name="Hibbett D.S."/>
            <person name="Hoffmeister D."/>
            <person name="Hogberg N."/>
            <person name="Martin F."/>
            <person name="Grigoriev I.V."/>
            <person name="Watkinson S.C."/>
        </authorList>
    </citation>
    <scope>NUCLEOTIDE SEQUENCE</scope>
    <source>
        <strain evidence="2">S7.9</strain>
    </source>
</reference>
<dbReference type="AlphaFoldDB" id="F8P106"/>
<evidence type="ECO:0000256" key="1">
    <source>
        <dbReference type="SAM" id="MobiDB-lite"/>
    </source>
</evidence>
<feature type="compositionally biased region" description="Acidic residues" evidence="1">
    <location>
        <begin position="57"/>
        <end position="82"/>
    </location>
</feature>